<dbReference type="SMART" id="SM00346">
    <property type="entry name" value="HTH_ICLR"/>
    <property type="match status" value="1"/>
</dbReference>
<dbReference type="InterPro" id="IPR005471">
    <property type="entry name" value="Tscrpt_reg_IclR_N"/>
</dbReference>
<sequence length="278" mass="29479">MACYSADPCNTTTDIMDRTLLKGLAVLEALADLGSDARTIADVAQHTGLSHSNAHRTLQTLIHAGYVEREETRGYRGTMKMFALGVRQLGRRDIRRLAQPHMARLAEETGHAVHLSVLDGAEVIYIDKVEGAQPISAYSHVGGRAPAHAVATGKALLAGGGAAAASALPSRLTQFTASTIVVRDELQVELENASRSGYAVNRGEWREDVGGIASPIFTGLARPIAALGISGPTARLSPVQVRRFAPRIMAMARELSIALGYSPGDPLRACSTGYRPCA</sequence>
<evidence type="ECO:0000259" key="5">
    <source>
        <dbReference type="PROSITE" id="PS51078"/>
    </source>
</evidence>
<dbReference type="InterPro" id="IPR036390">
    <property type="entry name" value="WH_DNA-bd_sf"/>
</dbReference>
<dbReference type="GO" id="GO:0003700">
    <property type="term" value="F:DNA-binding transcription factor activity"/>
    <property type="evidence" value="ECO:0007669"/>
    <property type="project" value="TreeGrafter"/>
</dbReference>
<evidence type="ECO:0000256" key="3">
    <source>
        <dbReference type="ARBA" id="ARBA00023163"/>
    </source>
</evidence>
<dbReference type="GO" id="GO:0045892">
    <property type="term" value="P:negative regulation of DNA-templated transcription"/>
    <property type="evidence" value="ECO:0007669"/>
    <property type="project" value="TreeGrafter"/>
</dbReference>
<dbReference type="PANTHER" id="PTHR30136:SF24">
    <property type="entry name" value="HTH-TYPE TRANSCRIPTIONAL REPRESSOR ALLR"/>
    <property type="match status" value="1"/>
</dbReference>
<dbReference type="InterPro" id="IPR029016">
    <property type="entry name" value="GAF-like_dom_sf"/>
</dbReference>
<keyword evidence="2" id="KW-0238">DNA-binding</keyword>
<comment type="caution">
    <text evidence="6">The sequence shown here is derived from an EMBL/GenBank/DDBJ whole genome shotgun (WGS) entry which is preliminary data.</text>
</comment>
<dbReference type="GO" id="GO:0003677">
    <property type="term" value="F:DNA binding"/>
    <property type="evidence" value="ECO:0007669"/>
    <property type="project" value="UniProtKB-KW"/>
</dbReference>
<evidence type="ECO:0000259" key="4">
    <source>
        <dbReference type="PROSITE" id="PS51077"/>
    </source>
</evidence>
<dbReference type="Pfam" id="PF01614">
    <property type="entry name" value="IclR_C"/>
    <property type="match status" value="1"/>
</dbReference>
<dbReference type="Pfam" id="PF09339">
    <property type="entry name" value="HTH_IclR"/>
    <property type="match status" value="1"/>
</dbReference>
<evidence type="ECO:0000313" key="6">
    <source>
        <dbReference type="EMBL" id="RCW68582.1"/>
    </source>
</evidence>
<dbReference type="SUPFAM" id="SSF46785">
    <property type="entry name" value="Winged helix' DNA-binding domain"/>
    <property type="match status" value="1"/>
</dbReference>
<name>A0A368XKT3_9BURK</name>
<dbReference type="SUPFAM" id="SSF55781">
    <property type="entry name" value="GAF domain-like"/>
    <property type="match status" value="1"/>
</dbReference>
<dbReference type="InterPro" id="IPR050707">
    <property type="entry name" value="HTH_MetabolicPath_Reg"/>
</dbReference>
<feature type="domain" description="HTH iclR-type" evidence="4">
    <location>
        <begin position="17"/>
        <end position="86"/>
    </location>
</feature>
<dbReference type="Gene3D" id="1.10.10.10">
    <property type="entry name" value="Winged helix-like DNA-binding domain superfamily/Winged helix DNA-binding domain"/>
    <property type="match status" value="1"/>
</dbReference>
<accession>A0A368XKT3</accession>
<organism evidence="6 7">
    <name type="scientific">Pseudorhodoferax soli</name>
    <dbReference type="NCBI Taxonomy" id="545864"/>
    <lineage>
        <taxon>Bacteria</taxon>
        <taxon>Pseudomonadati</taxon>
        <taxon>Pseudomonadota</taxon>
        <taxon>Betaproteobacteria</taxon>
        <taxon>Burkholderiales</taxon>
        <taxon>Comamonadaceae</taxon>
    </lineage>
</organism>
<feature type="domain" description="IclR-ED" evidence="5">
    <location>
        <begin position="80"/>
        <end position="261"/>
    </location>
</feature>
<keyword evidence="7" id="KW-1185">Reference proteome</keyword>
<proteinExistence type="predicted"/>
<evidence type="ECO:0000256" key="1">
    <source>
        <dbReference type="ARBA" id="ARBA00023015"/>
    </source>
</evidence>
<keyword evidence="1" id="KW-0805">Transcription regulation</keyword>
<dbReference type="EMBL" id="QPJK01000007">
    <property type="protein sequence ID" value="RCW68582.1"/>
    <property type="molecule type" value="Genomic_DNA"/>
</dbReference>
<keyword evidence="3" id="KW-0804">Transcription</keyword>
<reference evidence="6 7" key="1">
    <citation type="submission" date="2018-07" db="EMBL/GenBank/DDBJ databases">
        <title>Genomic Encyclopedia of Type Strains, Phase IV (KMG-IV): sequencing the most valuable type-strain genomes for metagenomic binning, comparative biology and taxonomic classification.</title>
        <authorList>
            <person name="Goeker M."/>
        </authorList>
    </citation>
    <scope>NUCLEOTIDE SEQUENCE [LARGE SCALE GENOMIC DNA]</scope>
    <source>
        <strain evidence="6 7">DSM 21634</strain>
    </source>
</reference>
<evidence type="ECO:0000256" key="2">
    <source>
        <dbReference type="ARBA" id="ARBA00023125"/>
    </source>
</evidence>
<dbReference type="Gene3D" id="3.30.450.40">
    <property type="match status" value="1"/>
</dbReference>
<evidence type="ECO:0000313" key="7">
    <source>
        <dbReference type="Proteomes" id="UP000252884"/>
    </source>
</evidence>
<dbReference type="AlphaFoldDB" id="A0A368XKT3"/>
<dbReference type="InterPro" id="IPR014757">
    <property type="entry name" value="Tscrpt_reg_IclR_C"/>
</dbReference>
<dbReference type="PROSITE" id="PS51077">
    <property type="entry name" value="HTH_ICLR"/>
    <property type="match status" value="1"/>
</dbReference>
<dbReference type="Proteomes" id="UP000252884">
    <property type="component" value="Unassembled WGS sequence"/>
</dbReference>
<dbReference type="PROSITE" id="PS51078">
    <property type="entry name" value="ICLR_ED"/>
    <property type="match status" value="1"/>
</dbReference>
<protein>
    <submittedName>
        <fullName evidence="6">IclR family transcriptional regulator</fullName>
    </submittedName>
</protein>
<dbReference type="PANTHER" id="PTHR30136">
    <property type="entry name" value="HELIX-TURN-HELIX TRANSCRIPTIONAL REGULATOR, ICLR FAMILY"/>
    <property type="match status" value="1"/>
</dbReference>
<gene>
    <name evidence="6" type="ORF">DES41_107103</name>
</gene>
<dbReference type="InterPro" id="IPR036388">
    <property type="entry name" value="WH-like_DNA-bd_sf"/>
</dbReference>